<comment type="caution">
    <text evidence="8">The sequence shown here is derived from an EMBL/GenBank/DDBJ whole genome shotgun (WGS) entry which is preliminary data.</text>
</comment>
<proteinExistence type="predicted"/>
<dbReference type="GO" id="GO:0044038">
    <property type="term" value="P:cell wall macromolecule biosynthetic process"/>
    <property type="evidence" value="ECO:0007669"/>
    <property type="project" value="TreeGrafter"/>
</dbReference>
<organism evidence="8 9">
    <name type="scientific">Tectimicrobiota bacterium</name>
    <dbReference type="NCBI Taxonomy" id="2528274"/>
    <lineage>
        <taxon>Bacteria</taxon>
        <taxon>Pseudomonadati</taxon>
        <taxon>Nitrospinota/Tectimicrobiota group</taxon>
        <taxon>Candidatus Tectimicrobiota</taxon>
    </lineage>
</organism>
<evidence type="ECO:0000256" key="4">
    <source>
        <dbReference type="ARBA" id="ARBA00022692"/>
    </source>
</evidence>
<dbReference type="InterPro" id="IPR000715">
    <property type="entry name" value="Glycosyl_transferase_4"/>
</dbReference>
<dbReference type="EMBL" id="JACQWF010000043">
    <property type="protein sequence ID" value="MBI4594928.1"/>
    <property type="molecule type" value="Genomic_DNA"/>
</dbReference>
<evidence type="ECO:0000256" key="5">
    <source>
        <dbReference type="ARBA" id="ARBA00022989"/>
    </source>
</evidence>
<keyword evidence="6 7" id="KW-0472">Membrane</keyword>
<evidence type="ECO:0000256" key="7">
    <source>
        <dbReference type="SAM" id="Phobius"/>
    </source>
</evidence>
<evidence type="ECO:0000256" key="6">
    <source>
        <dbReference type="ARBA" id="ARBA00023136"/>
    </source>
</evidence>
<evidence type="ECO:0000313" key="8">
    <source>
        <dbReference type="EMBL" id="MBI4594928.1"/>
    </source>
</evidence>
<keyword evidence="2" id="KW-1003">Cell membrane</keyword>
<evidence type="ECO:0000256" key="2">
    <source>
        <dbReference type="ARBA" id="ARBA00022475"/>
    </source>
</evidence>
<dbReference type="Proteomes" id="UP000772181">
    <property type="component" value="Unassembled WGS sequence"/>
</dbReference>
<protein>
    <recommendedName>
        <fullName evidence="10">Undecaprenyl/decaprenyl-phosphate alpha-N-acetylglucosaminyl 1-phosphate transferase</fullName>
    </recommendedName>
</protein>
<evidence type="ECO:0000313" key="9">
    <source>
        <dbReference type="Proteomes" id="UP000772181"/>
    </source>
</evidence>
<keyword evidence="3" id="KW-0808">Transferase</keyword>
<dbReference type="AlphaFoldDB" id="A0A933LPA3"/>
<evidence type="ECO:0000256" key="1">
    <source>
        <dbReference type="ARBA" id="ARBA00004651"/>
    </source>
</evidence>
<dbReference type="GO" id="GO:0009103">
    <property type="term" value="P:lipopolysaccharide biosynthetic process"/>
    <property type="evidence" value="ECO:0007669"/>
    <property type="project" value="TreeGrafter"/>
</dbReference>
<comment type="subcellular location">
    <subcellularLocation>
        <location evidence="1">Cell membrane</location>
        <topology evidence="1">Multi-pass membrane protein</topology>
    </subcellularLocation>
</comment>
<keyword evidence="4 7" id="KW-0812">Transmembrane</keyword>
<dbReference type="GO" id="GO:0005886">
    <property type="term" value="C:plasma membrane"/>
    <property type="evidence" value="ECO:0007669"/>
    <property type="project" value="UniProtKB-SubCell"/>
</dbReference>
<dbReference type="GO" id="GO:0016780">
    <property type="term" value="F:phosphotransferase activity, for other substituted phosphate groups"/>
    <property type="evidence" value="ECO:0007669"/>
    <property type="project" value="InterPro"/>
</dbReference>
<sequence length="163" mass="18561">MISILSFCLILLLSLYCVPMARRAALSFIVVDRPDGRLKQHQAEPMPYFGGLAFYLAFLISLALTFEFRQAVLGLILADTLMLRLGLIDDFGVLSPWAKLIGQLIVVADVKDIRYAYVLFDKHRALALQKPLIVVSYTQRGDRTRIINARLMDRKERVIYEEG</sequence>
<dbReference type="PANTHER" id="PTHR22926:SF3">
    <property type="entry name" value="UNDECAPRENYL-PHOSPHATE ALPHA-N-ACETYLGLUCOSAMINYL 1-PHOSPHATE TRANSFERASE"/>
    <property type="match status" value="1"/>
</dbReference>
<gene>
    <name evidence="8" type="ORF">HY730_00945</name>
</gene>
<reference evidence="8" key="1">
    <citation type="submission" date="2020-07" db="EMBL/GenBank/DDBJ databases">
        <title>Huge and variable diversity of episymbiotic CPR bacteria and DPANN archaea in groundwater ecosystems.</title>
        <authorList>
            <person name="He C.Y."/>
            <person name="Keren R."/>
            <person name="Whittaker M."/>
            <person name="Farag I.F."/>
            <person name="Doudna J."/>
            <person name="Cate J.H.D."/>
            <person name="Banfield J.F."/>
        </authorList>
    </citation>
    <scope>NUCLEOTIDE SEQUENCE</scope>
    <source>
        <strain evidence="8">NC_groundwater_1482_Ag_S-0.65um_47_24</strain>
    </source>
</reference>
<evidence type="ECO:0008006" key="10">
    <source>
        <dbReference type="Google" id="ProtNLM"/>
    </source>
</evidence>
<feature type="transmembrane region" description="Helical" evidence="7">
    <location>
        <begin position="47"/>
        <end position="66"/>
    </location>
</feature>
<dbReference type="PANTHER" id="PTHR22926">
    <property type="entry name" value="PHOSPHO-N-ACETYLMURAMOYL-PENTAPEPTIDE-TRANSFERASE"/>
    <property type="match status" value="1"/>
</dbReference>
<keyword evidence="5 7" id="KW-1133">Transmembrane helix</keyword>
<dbReference type="GO" id="GO:0071555">
    <property type="term" value="P:cell wall organization"/>
    <property type="evidence" value="ECO:0007669"/>
    <property type="project" value="TreeGrafter"/>
</dbReference>
<name>A0A933LPA3_UNCTE</name>
<evidence type="ECO:0000256" key="3">
    <source>
        <dbReference type="ARBA" id="ARBA00022679"/>
    </source>
</evidence>
<accession>A0A933LPA3</accession>